<feature type="transmembrane region" description="Helical" evidence="1">
    <location>
        <begin position="321"/>
        <end position="342"/>
    </location>
</feature>
<feature type="transmembrane region" description="Helical" evidence="1">
    <location>
        <begin position="94"/>
        <end position="113"/>
    </location>
</feature>
<feature type="transmembrane region" description="Helical" evidence="1">
    <location>
        <begin position="63"/>
        <end position="82"/>
    </location>
</feature>
<accession>A0A4R8M682</accession>
<evidence type="ECO:0008006" key="4">
    <source>
        <dbReference type="Google" id="ProtNLM"/>
    </source>
</evidence>
<dbReference type="Proteomes" id="UP000294824">
    <property type="component" value="Unassembled WGS sequence"/>
</dbReference>
<evidence type="ECO:0000313" key="2">
    <source>
        <dbReference type="EMBL" id="TDY60634.1"/>
    </source>
</evidence>
<evidence type="ECO:0000256" key="1">
    <source>
        <dbReference type="SAM" id="Phobius"/>
    </source>
</evidence>
<proteinExistence type="predicted"/>
<gene>
    <name evidence="2" type="ORF">DFQ06_3215</name>
</gene>
<sequence length="436" mass="50867">MQTRQNWLIWLILTTTLIRVSAYTTIGSGPTALWWLIEFSIIILLAVKSSVSKNNRTVKTATPVKYLLIWNTICIIRGVFIAENYWEFKSLINTGLMFFIPLIVYVCDDFLFLRKLISKWLKYMPWLFLLFLPIVFTSIKHADIYGEYFVPILFLLPFVFLLPMKYRLIILCSSILIILVSLDARSNIIRFSAAFLLGLAFYFKRLISPKLLQVFSFSLYVIPIILLILGLSGKFNIFKMDEYIQGDYTTEITENGKTKKASLTNDTRTFLYVEALGSALKNNYILFGRTPSRGYDSVSFGNEAKFVLKTGKQERFGSEVAILNIFTWNGLIGVILYFLVFAKASFLALYRSKNYIVKLLGVFVAFRWAYSFAEEFTIFGLQYIFLWITIGICYSTKFRGMNNTEIKIWASSIFEKRYRKIEYLIYKKRMEWLLKK</sequence>
<evidence type="ECO:0000313" key="3">
    <source>
        <dbReference type="Proteomes" id="UP000294824"/>
    </source>
</evidence>
<organism evidence="2 3">
    <name type="scientific">Algibacter lectus</name>
    <dbReference type="NCBI Taxonomy" id="221126"/>
    <lineage>
        <taxon>Bacteria</taxon>
        <taxon>Pseudomonadati</taxon>
        <taxon>Bacteroidota</taxon>
        <taxon>Flavobacteriia</taxon>
        <taxon>Flavobacteriales</taxon>
        <taxon>Flavobacteriaceae</taxon>
        <taxon>Algibacter</taxon>
    </lineage>
</organism>
<dbReference type="RefSeq" id="WP_133968676.1">
    <property type="nucleotide sequence ID" value="NZ_SORL01000011.1"/>
</dbReference>
<reference evidence="2 3" key="1">
    <citation type="submission" date="2019-03" db="EMBL/GenBank/DDBJ databases">
        <title>Genomic Encyclopedia of Type Strains, Phase III (KMG-III): the genomes of soil and plant-associated and newly described type strains.</title>
        <authorList>
            <person name="Whitman W."/>
        </authorList>
    </citation>
    <scope>NUCLEOTIDE SEQUENCE [LARGE SCALE GENOMIC DNA]</scope>
    <source>
        <strain evidence="2 3">CECT 8301</strain>
    </source>
</reference>
<feature type="transmembrane region" description="Helical" evidence="1">
    <location>
        <begin position="166"/>
        <end position="182"/>
    </location>
</feature>
<dbReference type="AlphaFoldDB" id="A0A4R8M682"/>
<feature type="transmembrane region" description="Helical" evidence="1">
    <location>
        <begin position="120"/>
        <end position="139"/>
    </location>
</feature>
<keyword evidence="1" id="KW-0472">Membrane</keyword>
<keyword evidence="1" id="KW-1133">Transmembrane helix</keyword>
<comment type="caution">
    <text evidence="2">The sequence shown here is derived from an EMBL/GenBank/DDBJ whole genome shotgun (WGS) entry which is preliminary data.</text>
</comment>
<keyword evidence="1" id="KW-0812">Transmembrane</keyword>
<feature type="transmembrane region" description="Helical" evidence="1">
    <location>
        <begin position="211"/>
        <end position="231"/>
    </location>
</feature>
<feature type="transmembrane region" description="Helical" evidence="1">
    <location>
        <begin position="376"/>
        <end position="394"/>
    </location>
</feature>
<protein>
    <recommendedName>
        <fullName evidence="4">Oligosaccharide repeat unit polymerase Wzy</fullName>
    </recommendedName>
</protein>
<dbReference type="EMBL" id="SORL01000011">
    <property type="protein sequence ID" value="TDY60634.1"/>
    <property type="molecule type" value="Genomic_DNA"/>
</dbReference>
<name>A0A4R8M682_9FLAO</name>
<feature type="transmembrane region" description="Helical" evidence="1">
    <location>
        <begin position="32"/>
        <end position="51"/>
    </location>
</feature>
<keyword evidence="3" id="KW-1185">Reference proteome</keyword>
<feature type="transmembrane region" description="Helical" evidence="1">
    <location>
        <begin position="145"/>
        <end position="161"/>
    </location>
</feature>